<accession>A0AA38IEY8</accession>
<dbReference type="AlphaFoldDB" id="A0AA38IEY8"/>
<keyword evidence="4" id="KW-1185">Reference proteome</keyword>
<dbReference type="InterPro" id="IPR029034">
    <property type="entry name" value="Cystine-knot_cytokine"/>
</dbReference>
<dbReference type="EMBL" id="JALNTZ010000004">
    <property type="protein sequence ID" value="KAJ3653884.1"/>
    <property type="molecule type" value="Genomic_DNA"/>
</dbReference>
<feature type="domain" description="Spaetzle" evidence="2">
    <location>
        <begin position="105"/>
        <end position="182"/>
    </location>
</feature>
<reference evidence="3" key="1">
    <citation type="journal article" date="2023" name="G3 (Bethesda)">
        <title>Whole genome assemblies of Zophobas morio and Tenebrio molitor.</title>
        <authorList>
            <person name="Kaur S."/>
            <person name="Stinson S.A."/>
            <person name="diCenzo G.C."/>
        </authorList>
    </citation>
    <scope>NUCLEOTIDE SEQUENCE</scope>
    <source>
        <strain evidence="3">QUZm001</strain>
    </source>
</reference>
<evidence type="ECO:0000313" key="4">
    <source>
        <dbReference type="Proteomes" id="UP001168821"/>
    </source>
</evidence>
<dbReference type="Pfam" id="PF16077">
    <property type="entry name" value="Spaetzle"/>
    <property type="match status" value="1"/>
</dbReference>
<dbReference type="SUPFAM" id="SSF57501">
    <property type="entry name" value="Cystine-knot cytokines"/>
    <property type="match status" value="1"/>
</dbReference>
<feature type="signal peptide" evidence="1">
    <location>
        <begin position="1"/>
        <end position="21"/>
    </location>
</feature>
<evidence type="ECO:0000313" key="3">
    <source>
        <dbReference type="EMBL" id="KAJ3653884.1"/>
    </source>
</evidence>
<evidence type="ECO:0000256" key="1">
    <source>
        <dbReference type="SAM" id="SignalP"/>
    </source>
</evidence>
<dbReference type="InterPro" id="IPR032104">
    <property type="entry name" value="Spaetzle"/>
</dbReference>
<sequence>MNDTVLLTLILHLLVPMMITSFSDPSTNMDLMKCFSENDICNKTEIDVDQEGKLKNILDLYPVLHSFFTNGTVYETLEIIPDDGTPKNGSPIDIVPGGTPAEYQSLCWTEDVTYVPSAVRTVNYRHTLIVNADKYKQIVKGKICRKSAGKNHCTSLSGTYRQTQCEQRYSTITLLGVDEETEKPDLLAEPLTSVVPESDLFFRDEFEPLDCEMKKMTLLMDFDKPSTRHKTASFDNLLEYDDVRISLASMSSRYSENSRYSARVQSTATNESIEYEHLKPCLLTIEALRHYKKHHNKNFYQSQVEEKIYEPGIIASSERVVRMLAKILHVGMDPDRSSACYQPTIFTCSSKTPFFFELFSRTMWLLSKTRREMKASTIHDYDKVVYVLSKQVKLVLDEKPMDLKKLTEKFAQISY</sequence>
<keyword evidence="1" id="KW-0732">Signal</keyword>
<evidence type="ECO:0000259" key="2">
    <source>
        <dbReference type="Pfam" id="PF16077"/>
    </source>
</evidence>
<name>A0AA38IEY8_9CUCU</name>
<dbReference type="Proteomes" id="UP001168821">
    <property type="component" value="Unassembled WGS sequence"/>
</dbReference>
<feature type="chain" id="PRO_5041394100" description="Spaetzle domain-containing protein" evidence="1">
    <location>
        <begin position="22"/>
        <end position="415"/>
    </location>
</feature>
<gene>
    <name evidence="3" type="ORF">Zmor_013112</name>
</gene>
<comment type="caution">
    <text evidence="3">The sequence shown here is derived from an EMBL/GenBank/DDBJ whole genome shotgun (WGS) entry which is preliminary data.</text>
</comment>
<proteinExistence type="predicted"/>
<dbReference type="Gene3D" id="2.10.90.10">
    <property type="entry name" value="Cystine-knot cytokines"/>
    <property type="match status" value="1"/>
</dbReference>
<organism evidence="3 4">
    <name type="scientific">Zophobas morio</name>
    <dbReference type="NCBI Taxonomy" id="2755281"/>
    <lineage>
        <taxon>Eukaryota</taxon>
        <taxon>Metazoa</taxon>
        <taxon>Ecdysozoa</taxon>
        <taxon>Arthropoda</taxon>
        <taxon>Hexapoda</taxon>
        <taxon>Insecta</taxon>
        <taxon>Pterygota</taxon>
        <taxon>Neoptera</taxon>
        <taxon>Endopterygota</taxon>
        <taxon>Coleoptera</taxon>
        <taxon>Polyphaga</taxon>
        <taxon>Cucujiformia</taxon>
        <taxon>Tenebrionidae</taxon>
        <taxon>Zophobas</taxon>
    </lineage>
</organism>
<protein>
    <recommendedName>
        <fullName evidence="2">Spaetzle domain-containing protein</fullName>
    </recommendedName>
</protein>